<reference evidence="1" key="1">
    <citation type="submission" date="2019-03" db="UniProtKB">
        <authorList>
            <consortium name="Ensembl"/>
        </authorList>
    </citation>
    <scope>IDENTIFICATION</scope>
</reference>
<proteinExistence type="predicted"/>
<name>A0A452VFT2_URSMA</name>
<dbReference type="Ensembl" id="ENSUMAT00000038478.1">
    <property type="protein sequence ID" value="ENSUMAP00000032526.1"/>
    <property type="gene ID" value="ENSUMAG00000023455.1"/>
</dbReference>
<dbReference type="AlphaFoldDB" id="A0A452VFT2"/>
<accession>A0A452VFT2</accession>
<organism evidence="1">
    <name type="scientific">Ursus maritimus</name>
    <name type="common">Polar bear</name>
    <name type="synonym">Thalarctos maritimus</name>
    <dbReference type="NCBI Taxonomy" id="29073"/>
    <lineage>
        <taxon>Eukaryota</taxon>
        <taxon>Metazoa</taxon>
        <taxon>Chordata</taxon>
        <taxon>Craniata</taxon>
        <taxon>Vertebrata</taxon>
        <taxon>Euteleostomi</taxon>
        <taxon>Mammalia</taxon>
        <taxon>Eutheria</taxon>
        <taxon>Laurasiatheria</taxon>
        <taxon>Carnivora</taxon>
        <taxon>Caniformia</taxon>
        <taxon>Ursidae</taxon>
        <taxon>Ursus</taxon>
    </lineage>
</organism>
<dbReference type="GeneTree" id="ENSGT00900000143833"/>
<evidence type="ECO:0000313" key="1">
    <source>
        <dbReference type="Ensembl" id="ENSUMAP00000032526"/>
    </source>
</evidence>
<sequence length="280" mass="29542">MACLGHLGGQRGLQEGREGRIWSKGGWRATSRRGLGDWVEPLPTEGPQIPARRGAVYQEGDLGPECEPGAFPCRSPRPRGWTPWCPIWLKSCSWKTRPASRWRWGCWCGTTRTSGESPPPHPHAGLASCCLEPHAPVPSSPPSCLRGEPCHPLGTVPSSQTSPCPAHLSASASLSSWAAFPSPGWPGLVWPVCPGFGLCLHHGPLPNAETLPALHLNALGRSQPGSLILSIPKCLSFVPGPDGSTLAHPTPLHPSSAGKLCQERKEVGGRAGGIQGALLG</sequence>
<protein>
    <submittedName>
        <fullName evidence="1">Uncharacterized protein</fullName>
    </submittedName>
</protein>